<organism evidence="2 3">
    <name type="scientific">Panicum miliaceum</name>
    <name type="common">Proso millet</name>
    <name type="synonym">Broomcorn millet</name>
    <dbReference type="NCBI Taxonomy" id="4540"/>
    <lineage>
        <taxon>Eukaryota</taxon>
        <taxon>Viridiplantae</taxon>
        <taxon>Streptophyta</taxon>
        <taxon>Embryophyta</taxon>
        <taxon>Tracheophyta</taxon>
        <taxon>Spermatophyta</taxon>
        <taxon>Magnoliopsida</taxon>
        <taxon>Liliopsida</taxon>
        <taxon>Poales</taxon>
        <taxon>Poaceae</taxon>
        <taxon>PACMAD clade</taxon>
        <taxon>Panicoideae</taxon>
        <taxon>Panicodae</taxon>
        <taxon>Paniceae</taxon>
        <taxon>Panicinae</taxon>
        <taxon>Panicum</taxon>
        <taxon>Panicum sect. Panicum</taxon>
    </lineage>
</organism>
<feature type="compositionally biased region" description="Polar residues" evidence="1">
    <location>
        <begin position="215"/>
        <end position="224"/>
    </location>
</feature>
<feature type="region of interest" description="Disordered" evidence="1">
    <location>
        <begin position="27"/>
        <end position="47"/>
    </location>
</feature>
<protein>
    <submittedName>
        <fullName evidence="2">Uncharacterized protein</fullName>
    </submittedName>
</protein>
<name>A0A3L6Q816_PANMI</name>
<dbReference type="Proteomes" id="UP000275267">
    <property type="component" value="Unassembled WGS sequence"/>
</dbReference>
<evidence type="ECO:0000313" key="3">
    <source>
        <dbReference type="Proteomes" id="UP000275267"/>
    </source>
</evidence>
<feature type="compositionally biased region" description="Polar residues" evidence="1">
    <location>
        <begin position="276"/>
        <end position="287"/>
    </location>
</feature>
<comment type="caution">
    <text evidence="2">The sequence shown here is derived from an EMBL/GenBank/DDBJ whole genome shotgun (WGS) entry which is preliminary data.</text>
</comment>
<feature type="compositionally biased region" description="Polar residues" evidence="1">
    <location>
        <begin position="183"/>
        <end position="201"/>
    </location>
</feature>
<gene>
    <name evidence="2" type="ORF">C2845_PM15G17050</name>
</gene>
<evidence type="ECO:0000313" key="2">
    <source>
        <dbReference type="EMBL" id="RLM73337.1"/>
    </source>
</evidence>
<reference evidence="3" key="1">
    <citation type="journal article" date="2019" name="Nat. Commun.">
        <title>The genome of broomcorn millet.</title>
        <authorList>
            <person name="Zou C."/>
            <person name="Miki D."/>
            <person name="Li D."/>
            <person name="Tang Q."/>
            <person name="Xiao L."/>
            <person name="Rajput S."/>
            <person name="Deng P."/>
            <person name="Jia W."/>
            <person name="Huang R."/>
            <person name="Zhang M."/>
            <person name="Sun Y."/>
            <person name="Hu J."/>
            <person name="Fu X."/>
            <person name="Schnable P.S."/>
            <person name="Li F."/>
            <person name="Zhang H."/>
            <person name="Feng B."/>
            <person name="Zhu X."/>
            <person name="Liu R."/>
            <person name="Schnable J.C."/>
            <person name="Zhu J.-K."/>
            <person name="Zhang H."/>
        </authorList>
    </citation>
    <scope>NUCLEOTIDE SEQUENCE [LARGE SCALE GENOMIC DNA]</scope>
</reference>
<feature type="compositionally biased region" description="Acidic residues" evidence="1">
    <location>
        <begin position="130"/>
        <end position="175"/>
    </location>
</feature>
<feature type="compositionally biased region" description="Polar residues" evidence="1">
    <location>
        <begin position="254"/>
        <end position="268"/>
    </location>
</feature>
<keyword evidence="3" id="KW-1185">Reference proteome</keyword>
<accession>A0A3L6Q816</accession>
<feature type="region of interest" description="Disordered" evidence="1">
    <location>
        <begin position="101"/>
        <end position="291"/>
    </location>
</feature>
<dbReference type="EMBL" id="PQIB02000013">
    <property type="protein sequence ID" value="RLM73337.1"/>
    <property type="molecule type" value="Genomic_DNA"/>
</dbReference>
<sequence>MEMIKADDGPLIKQIQTKTVPVRSYQRCVGGPRTSTKKEESVRSTHQKPWPVARFLGGCVFPQRFVDVSQSSAYHSHRDHFVGNVAAADCRLCHHLSQCRDDKSSKSDACRQLTRSKRRKATNNRATTDEEKDSDEADSDYAQDEEELDGSTEDGCSEPELEDNEASSTEDEDNEPLAHRLNRMQSSASKRADGQASNIQGNLNNRRSRLRLPDNKTNTLQPSGKMTGARCSPKEANTDAGVAQQANKMMDAGSSRTETNNDHGTVQKPSKMVDVGSSSKEASASKRTSWDFPVPDCDIMKFVEEPTPLEYGMQHVMGEIRSADSGST</sequence>
<proteinExistence type="predicted"/>
<dbReference type="AlphaFoldDB" id="A0A3L6Q816"/>
<evidence type="ECO:0000256" key="1">
    <source>
        <dbReference type="SAM" id="MobiDB-lite"/>
    </source>
</evidence>